<protein>
    <recommendedName>
        <fullName evidence="3">Rhodanese domain-containing protein</fullName>
    </recommendedName>
</protein>
<keyword evidence="2" id="KW-0677">Repeat</keyword>
<name>A0A382KER2_9ZZZZ</name>
<reference evidence="4" key="1">
    <citation type="submission" date="2018-05" db="EMBL/GenBank/DDBJ databases">
        <authorList>
            <person name="Lanie J.A."/>
            <person name="Ng W.-L."/>
            <person name="Kazmierczak K.M."/>
            <person name="Andrzejewski T.M."/>
            <person name="Davidsen T.M."/>
            <person name="Wayne K.J."/>
            <person name="Tettelin H."/>
            <person name="Glass J.I."/>
            <person name="Rusch D."/>
            <person name="Podicherti R."/>
            <person name="Tsui H.-C.T."/>
            <person name="Winkler M.E."/>
        </authorList>
    </citation>
    <scope>NUCLEOTIDE SEQUENCE</scope>
</reference>
<accession>A0A382KER2</accession>
<dbReference type="SUPFAM" id="SSF52821">
    <property type="entry name" value="Rhodanese/Cell cycle control phosphatase"/>
    <property type="match status" value="2"/>
</dbReference>
<dbReference type="InterPro" id="IPR001763">
    <property type="entry name" value="Rhodanese-like_dom"/>
</dbReference>
<dbReference type="InterPro" id="IPR036873">
    <property type="entry name" value="Rhodanese-like_dom_sf"/>
</dbReference>
<organism evidence="4">
    <name type="scientific">marine metagenome</name>
    <dbReference type="NCBI Taxonomy" id="408172"/>
    <lineage>
        <taxon>unclassified sequences</taxon>
        <taxon>metagenomes</taxon>
        <taxon>ecological metagenomes</taxon>
    </lineage>
</organism>
<dbReference type="Pfam" id="PF00581">
    <property type="entry name" value="Rhodanese"/>
    <property type="match status" value="1"/>
</dbReference>
<gene>
    <name evidence="4" type="ORF">METZ01_LOCUS275732</name>
</gene>
<dbReference type="InterPro" id="IPR045078">
    <property type="entry name" value="TST/MPST-like"/>
</dbReference>
<feature type="domain" description="Rhodanese" evidence="3">
    <location>
        <begin position="1"/>
        <end position="56"/>
    </location>
</feature>
<evidence type="ECO:0000259" key="3">
    <source>
        <dbReference type="PROSITE" id="PS50206"/>
    </source>
</evidence>
<dbReference type="GO" id="GO:0005739">
    <property type="term" value="C:mitochondrion"/>
    <property type="evidence" value="ECO:0007669"/>
    <property type="project" value="TreeGrafter"/>
</dbReference>
<feature type="domain" description="Rhodanese" evidence="3">
    <location>
        <begin position="86"/>
        <end position="131"/>
    </location>
</feature>
<feature type="non-terminal residue" evidence="4">
    <location>
        <position position="135"/>
    </location>
</feature>
<evidence type="ECO:0000313" key="4">
    <source>
        <dbReference type="EMBL" id="SVC22878.1"/>
    </source>
</evidence>
<evidence type="ECO:0000256" key="2">
    <source>
        <dbReference type="ARBA" id="ARBA00022737"/>
    </source>
</evidence>
<proteinExistence type="predicted"/>
<evidence type="ECO:0000256" key="1">
    <source>
        <dbReference type="ARBA" id="ARBA00022679"/>
    </source>
</evidence>
<sequence>MGVSNDDKVVIYDNSDLITSCRCWFQFLYFGHRPDLVFILDGGLKKWKLENRKITNKETKIKPSKYFAKENTHMIKNKLQIEENIKKDEFKLLDARSKERFNGKVKEPRPGVRSGSIEGSICLPYSECINPKDNS</sequence>
<dbReference type="EMBL" id="UINC01080179">
    <property type="protein sequence ID" value="SVC22878.1"/>
    <property type="molecule type" value="Genomic_DNA"/>
</dbReference>
<dbReference type="Gene3D" id="3.40.250.10">
    <property type="entry name" value="Rhodanese-like domain"/>
    <property type="match status" value="2"/>
</dbReference>
<dbReference type="AlphaFoldDB" id="A0A382KER2"/>
<keyword evidence="1" id="KW-0808">Transferase</keyword>
<dbReference type="PANTHER" id="PTHR11364">
    <property type="entry name" value="THIOSULFATE SULFERTANSFERASE"/>
    <property type="match status" value="1"/>
</dbReference>
<dbReference type="PROSITE" id="PS50206">
    <property type="entry name" value="RHODANESE_3"/>
    <property type="match status" value="2"/>
</dbReference>
<dbReference type="PANTHER" id="PTHR11364:SF27">
    <property type="entry name" value="SULFURTRANSFERASE"/>
    <property type="match status" value="1"/>
</dbReference>
<dbReference type="GO" id="GO:0004792">
    <property type="term" value="F:thiosulfate-cyanide sulfurtransferase activity"/>
    <property type="evidence" value="ECO:0007669"/>
    <property type="project" value="TreeGrafter"/>
</dbReference>